<evidence type="ECO:0000256" key="1">
    <source>
        <dbReference type="SAM" id="Phobius"/>
    </source>
</evidence>
<accession>A0A117S1Z7</accession>
<proteinExistence type="predicted"/>
<evidence type="ECO:0000313" key="3">
    <source>
        <dbReference type="Proteomes" id="UP000053260"/>
    </source>
</evidence>
<keyword evidence="1" id="KW-0812">Transmembrane</keyword>
<name>A0A117S1Z7_9ACTN</name>
<gene>
    <name evidence="2" type="ORF">AQJ91_10750</name>
</gene>
<dbReference type="Proteomes" id="UP000053260">
    <property type="component" value="Unassembled WGS sequence"/>
</dbReference>
<keyword evidence="1" id="KW-1133">Transmembrane helix</keyword>
<dbReference type="STRING" id="909626.AQJ91_10750"/>
<reference evidence="2 3" key="1">
    <citation type="submission" date="2015-10" db="EMBL/GenBank/DDBJ databases">
        <title>Draft genome sequence of Streptomyces sp. RV15, isolated from a marine sponge.</title>
        <authorList>
            <person name="Ruckert C."/>
            <person name="Abdelmohsen U.R."/>
            <person name="Winkler A."/>
            <person name="Hentschel U."/>
            <person name="Kalinowski J."/>
            <person name="Kampfer P."/>
            <person name="Glaeser S."/>
        </authorList>
    </citation>
    <scope>NUCLEOTIDE SEQUENCE [LARGE SCALE GENOMIC DNA]</scope>
    <source>
        <strain evidence="2 3">RV15</strain>
    </source>
</reference>
<organism evidence="2 3">
    <name type="scientific">Streptomyces dysideae</name>
    <dbReference type="NCBI Taxonomy" id="909626"/>
    <lineage>
        <taxon>Bacteria</taxon>
        <taxon>Bacillati</taxon>
        <taxon>Actinomycetota</taxon>
        <taxon>Actinomycetes</taxon>
        <taxon>Kitasatosporales</taxon>
        <taxon>Streptomycetaceae</taxon>
        <taxon>Streptomyces</taxon>
    </lineage>
</organism>
<dbReference type="OrthoDB" id="8061853at2"/>
<dbReference type="AlphaFoldDB" id="A0A117S1Z7"/>
<dbReference type="EMBL" id="LMXB01000026">
    <property type="protein sequence ID" value="KUO21111.1"/>
    <property type="molecule type" value="Genomic_DNA"/>
</dbReference>
<dbReference type="RefSeq" id="WP_067018936.1">
    <property type="nucleotide sequence ID" value="NZ_KQ949079.1"/>
</dbReference>
<keyword evidence="3" id="KW-1185">Reference proteome</keyword>
<feature type="transmembrane region" description="Helical" evidence="1">
    <location>
        <begin position="56"/>
        <end position="73"/>
    </location>
</feature>
<keyword evidence="1" id="KW-0472">Membrane</keyword>
<evidence type="ECO:0000313" key="2">
    <source>
        <dbReference type="EMBL" id="KUO21111.1"/>
    </source>
</evidence>
<sequence length="96" mass="10382">MTKACWKGPTLHLRLITPADRTDDVVRLIEKTVGTAHLAVLPGAARNPTWLSTGQLLLNLLGITLAGTLTLLAQKWLWSKQRPGASPCEGHGAVHR</sequence>
<protein>
    <submittedName>
        <fullName evidence="2">Uncharacterized protein</fullName>
    </submittedName>
</protein>
<comment type="caution">
    <text evidence="2">The sequence shown here is derived from an EMBL/GenBank/DDBJ whole genome shotgun (WGS) entry which is preliminary data.</text>
</comment>